<organism evidence="1">
    <name type="scientific">Lepeophtheirus salmonis</name>
    <name type="common">Salmon louse</name>
    <name type="synonym">Caligus salmonis</name>
    <dbReference type="NCBI Taxonomy" id="72036"/>
    <lineage>
        <taxon>Eukaryota</taxon>
        <taxon>Metazoa</taxon>
        <taxon>Ecdysozoa</taxon>
        <taxon>Arthropoda</taxon>
        <taxon>Crustacea</taxon>
        <taxon>Multicrustacea</taxon>
        <taxon>Hexanauplia</taxon>
        <taxon>Copepoda</taxon>
        <taxon>Siphonostomatoida</taxon>
        <taxon>Caligidae</taxon>
        <taxon>Lepeophtheirus</taxon>
    </lineage>
</organism>
<dbReference type="PANTHER" id="PTHR24172:SF4">
    <property type="entry name" value="ANK_REP_REGION DOMAIN-CONTAINING PROTEIN"/>
    <property type="match status" value="1"/>
</dbReference>
<dbReference type="OrthoDB" id="432281at2759"/>
<name>A0A0K2TFC6_LEPSM</name>
<sequence length="77" mass="8572">MFTLPNLMDTISILHNATVSGIVSVVQELLVNERLALSRDIYGATPLHKAVLFYQPKLVKLISGKYCITTRAKDQVN</sequence>
<dbReference type="InterPro" id="IPR036770">
    <property type="entry name" value="Ankyrin_rpt-contain_sf"/>
</dbReference>
<dbReference type="Gene3D" id="1.25.40.20">
    <property type="entry name" value="Ankyrin repeat-containing domain"/>
    <property type="match status" value="1"/>
</dbReference>
<dbReference type="EMBL" id="HACA01007188">
    <property type="protein sequence ID" value="CDW24549.1"/>
    <property type="molecule type" value="Transcribed_RNA"/>
</dbReference>
<dbReference type="EMBL" id="HACA01007189">
    <property type="protein sequence ID" value="CDW24550.1"/>
    <property type="molecule type" value="Transcribed_RNA"/>
</dbReference>
<protein>
    <submittedName>
        <fullName evidence="1">Uncharacterized protein</fullName>
    </submittedName>
</protein>
<dbReference type="SUPFAM" id="SSF48403">
    <property type="entry name" value="Ankyrin repeat"/>
    <property type="match status" value="1"/>
</dbReference>
<reference evidence="1" key="1">
    <citation type="submission" date="2014-05" db="EMBL/GenBank/DDBJ databases">
        <authorList>
            <person name="Chronopoulou M."/>
        </authorList>
    </citation>
    <scope>NUCLEOTIDE SEQUENCE</scope>
    <source>
        <tissue evidence="1">Whole organism</tissue>
    </source>
</reference>
<accession>A0A0K2TFC6</accession>
<dbReference type="PANTHER" id="PTHR24172">
    <property type="entry name" value="ANK_REP_REGION DOMAIN-CONTAINING PROTEIN"/>
    <property type="match status" value="1"/>
</dbReference>
<proteinExistence type="predicted"/>
<evidence type="ECO:0000313" key="1">
    <source>
        <dbReference type="EMBL" id="CDW24550.1"/>
    </source>
</evidence>
<dbReference type="AlphaFoldDB" id="A0A0K2TFC6"/>